<keyword evidence="2" id="KW-0472">Membrane</keyword>
<comment type="similarity">
    <text evidence="1">Belongs to the LOR family.</text>
</comment>
<dbReference type="InterPro" id="IPR038595">
    <property type="entry name" value="LOR_sf"/>
</dbReference>
<dbReference type="Pfam" id="PF04525">
    <property type="entry name" value="LOR"/>
    <property type="match status" value="1"/>
</dbReference>
<dbReference type="SUPFAM" id="SSF54518">
    <property type="entry name" value="Tubby C-terminal domain-like"/>
    <property type="match status" value="1"/>
</dbReference>
<evidence type="ECO:0000256" key="2">
    <source>
        <dbReference type="SAM" id="Phobius"/>
    </source>
</evidence>
<keyword evidence="2" id="KW-1133">Transmembrane helix</keyword>
<evidence type="ECO:0008006" key="4">
    <source>
        <dbReference type="Google" id="ProtNLM"/>
    </source>
</evidence>
<dbReference type="Gene3D" id="2.40.160.200">
    <property type="entry name" value="LURP1-related"/>
    <property type="match status" value="1"/>
</dbReference>
<dbReference type="PANTHER" id="PTHR31087">
    <property type="match status" value="1"/>
</dbReference>
<gene>
    <name evidence="3" type="ORF">Din_030861</name>
</gene>
<dbReference type="EMBL" id="GHES01030861">
    <property type="protein sequence ID" value="MPA61420.1"/>
    <property type="molecule type" value="Transcribed_RNA"/>
</dbReference>
<keyword evidence="2" id="KW-0812">Transmembrane</keyword>
<evidence type="ECO:0000256" key="1">
    <source>
        <dbReference type="ARBA" id="ARBA00005437"/>
    </source>
</evidence>
<proteinExistence type="inferred from homology"/>
<dbReference type="AlphaFoldDB" id="A0A5B7AXH3"/>
<name>A0A5B7AXH3_DAVIN</name>
<dbReference type="PANTHER" id="PTHR31087:SF85">
    <property type="entry name" value="PROTEIN LURP-ONE-RELATED 7"/>
    <property type="match status" value="1"/>
</dbReference>
<protein>
    <recommendedName>
        <fullName evidence="4">Protein LURP-one-related 7</fullName>
    </recommendedName>
</protein>
<sequence>MDTSSSPPEYQANFEIPVDLFVSKKHHGLTTAGGGLSFTDASGNFVFRVDDSRSDKSTLPRHKRTLLNASGTPLITIYRNQNGSWQGFRGHNSEEKDLIFRVERTLNTFRRTEFEVFLVGENWEDSKSDFKMKGCPFQRSCTIYKGNSIVAQTSLMYKLGIQKMFVPRCRFRLTIFPGFVDHALVMALIVIFFDGRKFWI</sequence>
<organism evidence="3">
    <name type="scientific">Davidia involucrata</name>
    <name type="common">Dove tree</name>
    <dbReference type="NCBI Taxonomy" id="16924"/>
    <lineage>
        <taxon>Eukaryota</taxon>
        <taxon>Viridiplantae</taxon>
        <taxon>Streptophyta</taxon>
        <taxon>Embryophyta</taxon>
        <taxon>Tracheophyta</taxon>
        <taxon>Spermatophyta</taxon>
        <taxon>Magnoliopsida</taxon>
        <taxon>eudicotyledons</taxon>
        <taxon>Gunneridae</taxon>
        <taxon>Pentapetalae</taxon>
        <taxon>asterids</taxon>
        <taxon>Cornales</taxon>
        <taxon>Nyssaceae</taxon>
        <taxon>Davidia</taxon>
    </lineage>
</organism>
<dbReference type="InterPro" id="IPR007612">
    <property type="entry name" value="LOR"/>
</dbReference>
<evidence type="ECO:0000313" key="3">
    <source>
        <dbReference type="EMBL" id="MPA61420.1"/>
    </source>
</evidence>
<feature type="transmembrane region" description="Helical" evidence="2">
    <location>
        <begin position="173"/>
        <end position="193"/>
    </location>
</feature>
<dbReference type="InterPro" id="IPR025659">
    <property type="entry name" value="Tubby-like_C"/>
</dbReference>
<accession>A0A5B7AXH3</accession>
<reference evidence="3" key="1">
    <citation type="submission" date="2019-08" db="EMBL/GenBank/DDBJ databases">
        <title>Reference gene set and small RNA set construction with multiple tissues from Davidia involucrata Baill.</title>
        <authorList>
            <person name="Yang H."/>
            <person name="Zhou C."/>
            <person name="Li G."/>
            <person name="Wang J."/>
            <person name="Gao P."/>
            <person name="Wang M."/>
            <person name="Wang R."/>
            <person name="Zhao Y."/>
        </authorList>
    </citation>
    <scope>NUCLEOTIDE SEQUENCE</scope>
    <source>
        <tissue evidence="3">Mixed with DoveR01_LX</tissue>
    </source>
</reference>